<proteinExistence type="predicted"/>
<dbReference type="PANTHER" id="PTHR34777:SF1">
    <property type="entry name" value="VQ MOTIF-CONTAINING PROTEIN 10"/>
    <property type="match status" value="1"/>
</dbReference>
<keyword evidence="4" id="KW-1185">Reference proteome</keyword>
<name>A0AAW1IMJ8_SAPOF</name>
<gene>
    <name evidence="3" type="ORF">RND81_09G139100</name>
</gene>
<dbReference type="EMBL" id="JBDFQZ010000009">
    <property type="protein sequence ID" value="KAK9690586.1"/>
    <property type="molecule type" value="Genomic_DNA"/>
</dbReference>
<evidence type="ECO:0000259" key="2">
    <source>
        <dbReference type="Pfam" id="PF05678"/>
    </source>
</evidence>
<sequence>MSKRPTKTNDNLRGENKAIKVVHIKTQYVETDAVSFKSVVQNLTGKYSTIPESPPHHSSSPLAMKVKSRSQNRVLDGGGCSGGGGGGGGSGGSCKFLSRDLSFDRMCKEFPSIDELHKLLTFD</sequence>
<evidence type="ECO:0000256" key="1">
    <source>
        <dbReference type="SAM" id="MobiDB-lite"/>
    </source>
</evidence>
<dbReference type="InterPro" id="IPR008889">
    <property type="entry name" value="VQ"/>
</dbReference>
<dbReference type="Pfam" id="PF05678">
    <property type="entry name" value="VQ"/>
    <property type="match status" value="1"/>
</dbReference>
<dbReference type="Proteomes" id="UP001443914">
    <property type="component" value="Unassembled WGS sequence"/>
</dbReference>
<feature type="region of interest" description="Disordered" evidence="1">
    <location>
        <begin position="47"/>
        <end position="91"/>
    </location>
</feature>
<dbReference type="AlphaFoldDB" id="A0AAW1IMJ8"/>
<feature type="domain" description="VQ" evidence="2">
    <location>
        <begin position="26"/>
        <end position="49"/>
    </location>
</feature>
<evidence type="ECO:0000313" key="4">
    <source>
        <dbReference type="Proteomes" id="UP001443914"/>
    </source>
</evidence>
<dbReference type="InterPro" id="IPR039608">
    <property type="entry name" value="VQ_1/10"/>
</dbReference>
<evidence type="ECO:0000313" key="3">
    <source>
        <dbReference type="EMBL" id="KAK9690586.1"/>
    </source>
</evidence>
<dbReference type="PANTHER" id="PTHR34777">
    <property type="entry name" value="VQ MOTIF-CONTAINING PROTEIN 10"/>
    <property type="match status" value="1"/>
</dbReference>
<organism evidence="3 4">
    <name type="scientific">Saponaria officinalis</name>
    <name type="common">Common soapwort</name>
    <name type="synonym">Lychnis saponaria</name>
    <dbReference type="NCBI Taxonomy" id="3572"/>
    <lineage>
        <taxon>Eukaryota</taxon>
        <taxon>Viridiplantae</taxon>
        <taxon>Streptophyta</taxon>
        <taxon>Embryophyta</taxon>
        <taxon>Tracheophyta</taxon>
        <taxon>Spermatophyta</taxon>
        <taxon>Magnoliopsida</taxon>
        <taxon>eudicotyledons</taxon>
        <taxon>Gunneridae</taxon>
        <taxon>Pentapetalae</taxon>
        <taxon>Caryophyllales</taxon>
        <taxon>Caryophyllaceae</taxon>
        <taxon>Caryophylleae</taxon>
        <taxon>Saponaria</taxon>
    </lineage>
</organism>
<protein>
    <recommendedName>
        <fullName evidence="2">VQ domain-containing protein</fullName>
    </recommendedName>
</protein>
<accession>A0AAW1IMJ8</accession>
<reference evidence="3" key="1">
    <citation type="submission" date="2024-03" db="EMBL/GenBank/DDBJ databases">
        <title>WGS assembly of Saponaria officinalis var. Norfolk2.</title>
        <authorList>
            <person name="Jenkins J."/>
            <person name="Shu S."/>
            <person name="Grimwood J."/>
            <person name="Barry K."/>
            <person name="Goodstein D."/>
            <person name="Schmutz J."/>
            <person name="Leebens-Mack J."/>
            <person name="Osbourn A."/>
        </authorList>
    </citation>
    <scope>NUCLEOTIDE SEQUENCE [LARGE SCALE GENOMIC DNA]</scope>
    <source>
        <strain evidence="3">JIC</strain>
    </source>
</reference>
<feature type="compositionally biased region" description="Gly residues" evidence="1">
    <location>
        <begin position="76"/>
        <end position="91"/>
    </location>
</feature>
<comment type="caution">
    <text evidence="3">The sequence shown here is derived from an EMBL/GenBank/DDBJ whole genome shotgun (WGS) entry which is preliminary data.</text>
</comment>